<comment type="catalytic activity">
    <reaction evidence="13 14">
        <text>2 pyruvate + H(+) = (2S)-2-acetolactate + CO2</text>
        <dbReference type="Rhea" id="RHEA:25249"/>
        <dbReference type="ChEBI" id="CHEBI:15361"/>
        <dbReference type="ChEBI" id="CHEBI:15378"/>
        <dbReference type="ChEBI" id="CHEBI:16526"/>
        <dbReference type="ChEBI" id="CHEBI:58476"/>
        <dbReference type="EC" id="2.2.1.6"/>
    </reaction>
</comment>
<evidence type="ECO:0000256" key="14">
    <source>
        <dbReference type="RuleBase" id="RU003591"/>
    </source>
</evidence>
<dbReference type="GO" id="GO:0050660">
    <property type="term" value="F:flavin adenine dinucleotide binding"/>
    <property type="evidence" value="ECO:0007669"/>
    <property type="project" value="InterPro"/>
</dbReference>
<evidence type="ECO:0000256" key="6">
    <source>
        <dbReference type="ARBA" id="ARBA00022630"/>
    </source>
</evidence>
<name>A0A3N5YB02_9ALTE</name>
<keyword evidence="19" id="KW-1185">Reference proteome</keyword>
<dbReference type="InterPro" id="IPR012846">
    <property type="entry name" value="Acetolactate_synth_lsu"/>
</dbReference>
<comment type="cofactor">
    <cofactor evidence="14">
        <name>Mg(2+)</name>
        <dbReference type="ChEBI" id="CHEBI:18420"/>
    </cofactor>
    <text evidence="14">Binds 1 Mg(2+) ion per subunit.</text>
</comment>
<feature type="domain" description="Thiamine pyrophosphate enzyme central" evidence="15">
    <location>
        <begin position="201"/>
        <end position="338"/>
    </location>
</feature>
<proteinExistence type="inferred from homology"/>
<accession>A0A3N5YB02</accession>
<evidence type="ECO:0000256" key="11">
    <source>
        <dbReference type="ARBA" id="ARBA00023052"/>
    </source>
</evidence>
<dbReference type="UniPathway" id="UPA00049">
    <property type="reaction ID" value="UER00059"/>
</dbReference>
<evidence type="ECO:0000256" key="7">
    <source>
        <dbReference type="ARBA" id="ARBA00022679"/>
    </source>
</evidence>
<sequence>MQANQEEKTNADVILATLADLGVDTVFGYPGGAVLPLYDALHRQTRIRHVLVRHEQAAVHAAEGYARSTGKVGVCLATSGPGATNTITGLTDALMDSVPILCLTGQVAQPLLGTDAFQEANVVSLMRAATKHNCLLTNADYVASSVSSCFSMAQAGRPGPVALDIPKDIQSAQATEQLAAPIPTAVLQRARTLPPIQVKDIQAAVSLLKRAKKPVIYVGGGVINSGHEAADALRTFARLLRAPVTSTLMGLGAFPANDPLFIGMLGMHGAYEANRALHECDLMLNVGARFDDRVTGNLEGFSPNSKKIHIDIDNSAIGKLVSVDIGIHADAYSALSQLIDSWNASPRSQPPLDTWWETIKGYQSQNCFAYKPNSRRMKPQQAIDRLWRRIASHNPIISTEVGQHQMWAAQFCRFDTPGRWLTSGGLGTMGYGLPAAIGAQTAHPDALVIDIAGEASIQMNIQELATLAQYSLPVKVFIVNNQRMGMVRQWQDMHFEGRRSQSYAEALPDFVALANAYGMLGLRINLEEEFDPVISQMLEHNGPVVIECMVEEDENCFPMMPSGANHNEMILGKTNH</sequence>
<dbReference type="GO" id="GO:0003984">
    <property type="term" value="F:acetolactate synthase activity"/>
    <property type="evidence" value="ECO:0007669"/>
    <property type="project" value="UniProtKB-EC"/>
</dbReference>
<gene>
    <name evidence="18" type="primary">ilvB</name>
    <name evidence="18" type="ORF">DRW07_04560</name>
</gene>
<dbReference type="InterPro" id="IPR045229">
    <property type="entry name" value="TPP_enz"/>
</dbReference>
<evidence type="ECO:0000259" key="15">
    <source>
        <dbReference type="Pfam" id="PF00205"/>
    </source>
</evidence>
<evidence type="ECO:0000256" key="1">
    <source>
        <dbReference type="ARBA" id="ARBA00004974"/>
    </source>
</evidence>
<evidence type="ECO:0000313" key="19">
    <source>
        <dbReference type="Proteomes" id="UP000275281"/>
    </source>
</evidence>
<feature type="domain" description="Thiamine pyrophosphate enzyme N-terminal TPP-binding" evidence="17">
    <location>
        <begin position="10"/>
        <end position="123"/>
    </location>
</feature>
<dbReference type="Proteomes" id="UP000275281">
    <property type="component" value="Unassembled WGS sequence"/>
</dbReference>
<dbReference type="PANTHER" id="PTHR18968:SF13">
    <property type="entry name" value="ACETOLACTATE SYNTHASE CATALYTIC SUBUNIT, MITOCHONDRIAL"/>
    <property type="match status" value="1"/>
</dbReference>
<keyword evidence="9" id="KW-0274">FAD</keyword>
<dbReference type="CDD" id="cd07035">
    <property type="entry name" value="TPP_PYR_POX_like"/>
    <property type="match status" value="1"/>
</dbReference>
<comment type="caution">
    <text evidence="18">The sequence shown here is derived from an EMBL/GenBank/DDBJ whole genome shotgun (WGS) entry which is preliminary data.</text>
</comment>
<keyword evidence="5 14" id="KW-0028">Amino-acid biosynthesis</keyword>
<comment type="similarity">
    <text evidence="3 14">Belongs to the TPP enzyme family.</text>
</comment>
<keyword evidence="6" id="KW-0285">Flavoprotein</keyword>
<dbReference type="FunFam" id="3.40.50.1220:FF:000008">
    <property type="entry name" value="Acetolactate synthase"/>
    <property type="match status" value="1"/>
</dbReference>
<dbReference type="InterPro" id="IPR029035">
    <property type="entry name" value="DHS-like_NAD/FAD-binding_dom"/>
</dbReference>
<evidence type="ECO:0000256" key="9">
    <source>
        <dbReference type="ARBA" id="ARBA00022827"/>
    </source>
</evidence>
<dbReference type="InterPro" id="IPR012001">
    <property type="entry name" value="Thiamin_PyroP_enz_TPP-bd_dom"/>
</dbReference>
<dbReference type="Gene3D" id="3.40.50.1220">
    <property type="entry name" value="TPP-binding domain"/>
    <property type="match status" value="1"/>
</dbReference>
<dbReference type="OrthoDB" id="9785953at2"/>
<dbReference type="InterPro" id="IPR029061">
    <property type="entry name" value="THDP-binding"/>
</dbReference>
<evidence type="ECO:0000256" key="10">
    <source>
        <dbReference type="ARBA" id="ARBA00022842"/>
    </source>
</evidence>
<keyword evidence="12 14" id="KW-0100">Branched-chain amino acid biosynthesis</keyword>
<dbReference type="CDD" id="cd02015">
    <property type="entry name" value="TPP_AHAS"/>
    <property type="match status" value="1"/>
</dbReference>
<keyword evidence="8 14" id="KW-0479">Metal-binding</keyword>
<dbReference type="InterPro" id="IPR011766">
    <property type="entry name" value="TPP_enzyme_TPP-bd"/>
</dbReference>
<comment type="pathway">
    <text evidence="1 14">Amino-acid biosynthesis; L-isoleucine biosynthesis; L-isoleucine from 2-oxobutanoate: step 1/4.</text>
</comment>
<evidence type="ECO:0000256" key="13">
    <source>
        <dbReference type="ARBA" id="ARBA00048670"/>
    </source>
</evidence>
<reference evidence="18 19" key="1">
    <citation type="submission" date="2018-11" db="EMBL/GenBank/DDBJ databases">
        <authorList>
            <person name="Ye M.-Q."/>
            <person name="Du Z.-J."/>
        </authorList>
    </citation>
    <scope>NUCLEOTIDE SEQUENCE [LARGE SCALE GENOMIC DNA]</scope>
    <source>
        <strain evidence="18 19">U0105</strain>
    </source>
</reference>
<organism evidence="18 19">
    <name type="scientific">Alteromonas sediminis</name>
    <dbReference type="NCBI Taxonomy" id="2259342"/>
    <lineage>
        <taxon>Bacteria</taxon>
        <taxon>Pseudomonadati</taxon>
        <taxon>Pseudomonadota</taxon>
        <taxon>Gammaproteobacteria</taxon>
        <taxon>Alteromonadales</taxon>
        <taxon>Alteromonadaceae</taxon>
        <taxon>Alteromonas/Salinimonas group</taxon>
        <taxon>Alteromonas</taxon>
    </lineage>
</organism>
<dbReference type="Pfam" id="PF00205">
    <property type="entry name" value="TPP_enzyme_M"/>
    <property type="match status" value="1"/>
</dbReference>
<dbReference type="GO" id="GO:0009097">
    <property type="term" value="P:isoleucine biosynthetic process"/>
    <property type="evidence" value="ECO:0007669"/>
    <property type="project" value="UniProtKB-UniPathway"/>
</dbReference>
<evidence type="ECO:0000256" key="4">
    <source>
        <dbReference type="ARBA" id="ARBA00013145"/>
    </source>
</evidence>
<dbReference type="FunFam" id="3.40.50.970:FF:000007">
    <property type="entry name" value="Acetolactate synthase"/>
    <property type="match status" value="1"/>
</dbReference>
<dbReference type="NCBIfam" id="TIGR00118">
    <property type="entry name" value="acolac_lg"/>
    <property type="match status" value="1"/>
</dbReference>
<dbReference type="InterPro" id="IPR039368">
    <property type="entry name" value="AHAS_TPP"/>
</dbReference>
<evidence type="ECO:0000313" key="18">
    <source>
        <dbReference type="EMBL" id="RPJ68849.1"/>
    </source>
</evidence>
<evidence type="ECO:0000256" key="3">
    <source>
        <dbReference type="ARBA" id="ARBA00007812"/>
    </source>
</evidence>
<keyword evidence="10 14" id="KW-0460">Magnesium</keyword>
<dbReference type="AlphaFoldDB" id="A0A3N5YB02"/>
<evidence type="ECO:0000256" key="5">
    <source>
        <dbReference type="ARBA" id="ARBA00022605"/>
    </source>
</evidence>
<protein>
    <recommendedName>
        <fullName evidence="4 14">Acetolactate synthase</fullName>
        <ecNumber evidence="4 14">2.2.1.6</ecNumber>
    </recommendedName>
</protein>
<dbReference type="PANTHER" id="PTHR18968">
    <property type="entry name" value="THIAMINE PYROPHOSPHATE ENZYMES"/>
    <property type="match status" value="1"/>
</dbReference>
<keyword evidence="11 14" id="KW-0786">Thiamine pyrophosphate</keyword>
<dbReference type="Pfam" id="PF02776">
    <property type="entry name" value="TPP_enzyme_N"/>
    <property type="match status" value="1"/>
</dbReference>
<dbReference type="EC" id="2.2.1.6" evidence="4 14"/>
<dbReference type="GO" id="GO:0030976">
    <property type="term" value="F:thiamine pyrophosphate binding"/>
    <property type="evidence" value="ECO:0007669"/>
    <property type="project" value="UniProtKB-UniRule"/>
</dbReference>
<evidence type="ECO:0000259" key="16">
    <source>
        <dbReference type="Pfam" id="PF02775"/>
    </source>
</evidence>
<evidence type="ECO:0000256" key="2">
    <source>
        <dbReference type="ARBA" id="ARBA00005025"/>
    </source>
</evidence>
<dbReference type="SUPFAM" id="SSF52518">
    <property type="entry name" value="Thiamin diphosphate-binding fold (THDP-binding)"/>
    <property type="match status" value="2"/>
</dbReference>
<dbReference type="GO" id="GO:0000287">
    <property type="term" value="F:magnesium ion binding"/>
    <property type="evidence" value="ECO:0007669"/>
    <property type="project" value="UniProtKB-UniRule"/>
</dbReference>
<evidence type="ECO:0000259" key="17">
    <source>
        <dbReference type="Pfam" id="PF02776"/>
    </source>
</evidence>
<dbReference type="GO" id="GO:0009099">
    <property type="term" value="P:L-valine biosynthetic process"/>
    <property type="evidence" value="ECO:0007669"/>
    <property type="project" value="UniProtKB-UniPathway"/>
</dbReference>
<dbReference type="GO" id="GO:0005948">
    <property type="term" value="C:acetolactate synthase complex"/>
    <property type="evidence" value="ECO:0007669"/>
    <property type="project" value="TreeGrafter"/>
</dbReference>
<dbReference type="SUPFAM" id="SSF52467">
    <property type="entry name" value="DHS-like NAD/FAD-binding domain"/>
    <property type="match status" value="1"/>
</dbReference>
<dbReference type="Gene3D" id="3.40.50.970">
    <property type="match status" value="2"/>
</dbReference>
<dbReference type="FunFam" id="3.40.50.970:FF:000016">
    <property type="entry name" value="Acetolactate synthase"/>
    <property type="match status" value="1"/>
</dbReference>
<keyword evidence="7 14" id="KW-0808">Transferase</keyword>
<dbReference type="EMBL" id="RPOK01000001">
    <property type="protein sequence ID" value="RPJ68849.1"/>
    <property type="molecule type" value="Genomic_DNA"/>
</dbReference>
<dbReference type="Pfam" id="PF02775">
    <property type="entry name" value="TPP_enzyme_C"/>
    <property type="match status" value="1"/>
</dbReference>
<feature type="domain" description="Thiamine pyrophosphate enzyme TPP-binding" evidence="16">
    <location>
        <begin position="401"/>
        <end position="548"/>
    </location>
</feature>
<comment type="pathway">
    <text evidence="2 14">Amino-acid biosynthesis; L-valine biosynthesis; L-valine from pyruvate: step 1/4.</text>
</comment>
<dbReference type="UniPathway" id="UPA00047">
    <property type="reaction ID" value="UER00055"/>
</dbReference>
<comment type="cofactor">
    <cofactor evidence="14">
        <name>thiamine diphosphate</name>
        <dbReference type="ChEBI" id="CHEBI:58937"/>
    </cofactor>
    <text evidence="14">Binds 1 thiamine pyrophosphate per subunit.</text>
</comment>
<dbReference type="InterPro" id="IPR012000">
    <property type="entry name" value="Thiamin_PyroP_enz_cen_dom"/>
</dbReference>
<evidence type="ECO:0000256" key="12">
    <source>
        <dbReference type="ARBA" id="ARBA00023304"/>
    </source>
</evidence>
<evidence type="ECO:0000256" key="8">
    <source>
        <dbReference type="ARBA" id="ARBA00022723"/>
    </source>
</evidence>